<dbReference type="InterPro" id="IPR008966">
    <property type="entry name" value="Adhesion_dom_sf"/>
</dbReference>
<dbReference type="EMBL" id="LK931336">
    <property type="protein sequence ID" value="CDZ84576.1"/>
    <property type="molecule type" value="Genomic_DNA"/>
</dbReference>
<sequence>MKITMRTITLILAWLLGSISYAVQASCKSDSGAQKESNLVLNLDSLSLSSETTGSQNLSLSSGTFSCTGEWIGYANRVAIISEMANSTAYINYGNYVLQFTIGNIVPTKKDYSRSGESHIPGTSLNNVVYTYKAKLLKSVPSGANPAYVYNVGPDATSITLAHAISVVDASGIDFWFPGVNLAEFIKWILGLIGSDEEKRLFYQNITINYRPHVSTCSIPDTTVTLPETDLTSLISAGKEAQFYENFTLHAECSDLLEGMSTRTIQFYLSSASVDTDKYTLKNTQGTARNIGVRIMRADTSKKIAISQTELTAGNITSEYELYKIAQWGSNFDIPLRAYYYIYGAKPTEGRIQTTAKVNIIYP</sequence>
<dbReference type="Gene3D" id="2.60.40.1090">
    <property type="entry name" value="Fimbrial-type adhesion domain"/>
    <property type="match status" value="1"/>
</dbReference>
<dbReference type="PANTHER" id="PTHR33420:SF14">
    <property type="entry name" value="TYPE 1 FIMBRIN D-MANNOSE SPECIFIC ADHESIN"/>
    <property type="match status" value="1"/>
</dbReference>
<proteinExistence type="inferred from homology"/>
<dbReference type="RefSeq" id="WP_200075535.1">
    <property type="nucleotide sequence ID" value="NZ_JADVIJ010000001.1"/>
</dbReference>
<protein>
    <submittedName>
        <fullName evidence="6">Fimbrial protein</fullName>
    </submittedName>
</protein>
<evidence type="ECO:0000256" key="2">
    <source>
        <dbReference type="ARBA" id="ARBA00006671"/>
    </source>
</evidence>
<evidence type="ECO:0000256" key="3">
    <source>
        <dbReference type="ARBA" id="ARBA00023263"/>
    </source>
</evidence>
<keyword evidence="3" id="KW-0281">Fimbrium</keyword>
<dbReference type="InterPro" id="IPR050263">
    <property type="entry name" value="Bact_Fimbrial_Adh_Pro"/>
</dbReference>
<organism evidence="6">
    <name type="scientific">Citrobacter koseri</name>
    <name type="common">Citrobacter diversus</name>
    <dbReference type="NCBI Taxonomy" id="545"/>
    <lineage>
        <taxon>Bacteria</taxon>
        <taxon>Pseudomonadati</taxon>
        <taxon>Pseudomonadota</taxon>
        <taxon>Gammaproteobacteria</taxon>
        <taxon>Enterobacterales</taxon>
        <taxon>Enterobacteriaceae</taxon>
        <taxon>Citrobacter</taxon>
    </lineage>
</organism>
<dbReference type="PANTHER" id="PTHR33420">
    <property type="entry name" value="FIMBRIAL SUBUNIT ELFA-RELATED"/>
    <property type="match status" value="1"/>
</dbReference>
<gene>
    <name evidence="6" type="ORF">BN1086_02731</name>
</gene>
<dbReference type="InterPro" id="IPR000259">
    <property type="entry name" value="Adhesion_dom_fimbrial"/>
</dbReference>
<dbReference type="SUPFAM" id="SSF49401">
    <property type="entry name" value="Bacterial adhesins"/>
    <property type="match status" value="1"/>
</dbReference>
<keyword evidence="4" id="KW-0732">Signal</keyword>
<dbReference type="PATRIC" id="fig|545.12.peg.2753"/>
<reference evidence="6" key="1">
    <citation type="submission" date="2014-06" db="EMBL/GenBank/DDBJ databases">
        <authorList>
            <person name="Urmite Genomes Urmite Genomes"/>
        </authorList>
    </citation>
    <scope>NUCLEOTIDE SEQUENCE</scope>
</reference>
<evidence type="ECO:0000256" key="4">
    <source>
        <dbReference type="SAM" id="SignalP"/>
    </source>
</evidence>
<dbReference type="AlphaFoldDB" id="A0A078LHJ2"/>
<dbReference type="GO" id="GO:0043709">
    <property type="term" value="P:cell adhesion involved in single-species biofilm formation"/>
    <property type="evidence" value="ECO:0007669"/>
    <property type="project" value="TreeGrafter"/>
</dbReference>
<feature type="chain" id="PRO_5001740982" evidence="4">
    <location>
        <begin position="26"/>
        <end position="363"/>
    </location>
</feature>
<accession>A0A078LHJ2</accession>
<evidence type="ECO:0000313" key="6">
    <source>
        <dbReference type="EMBL" id="CDZ84576.1"/>
    </source>
</evidence>
<evidence type="ECO:0000259" key="5">
    <source>
        <dbReference type="Pfam" id="PF00419"/>
    </source>
</evidence>
<dbReference type="GO" id="GO:0009289">
    <property type="term" value="C:pilus"/>
    <property type="evidence" value="ECO:0007669"/>
    <property type="project" value="UniProtKB-SubCell"/>
</dbReference>
<dbReference type="InterPro" id="IPR036937">
    <property type="entry name" value="Adhesion_dom_fimbrial_sf"/>
</dbReference>
<comment type="similarity">
    <text evidence="2">Belongs to the fimbrial protein family.</text>
</comment>
<feature type="signal peptide" evidence="4">
    <location>
        <begin position="1"/>
        <end position="25"/>
    </location>
</feature>
<comment type="subcellular location">
    <subcellularLocation>
        <location evidence="1">Fimbrium</location>
    </subcellularLocation>
</comment>
<name>A0A078LHJ2_CITKO</name>
<evidence type="ECO:0000256" key="1">
    <source>
        <dbReference type="ARBA" id="ARBA00004561"/>
    </source>
</evidence>
<feature type="domain" description="Fimbrial-type adhesion" evidence="5">
    <location>
        <begin position="215"/>
        <end position="362"/>
    </location>
</feature>
<dbReference type="Pfam" id="PF00419">
    <property type="entry name" value="Fimbrial"/>
    <property type="match status" value="1"/>
</dbReference>